<proteinExistence type="predicted"/>
<protein>
    <submittedName>
        <fullName evidence="3">Uncharacterized protein</fullName>
    </submittedName>
</protein>
<organism evidence="3 4">
    <name type="scientific">Rhizobium sullae</name>
    <name type="common">Rhizobium hedysari</name>
    <dbReference type="NCBI Taxonomy" id="50338"/>
    <lineage>
        <taxon>Bacteria</taxon>
        <taxon>Pseudomonadati</taxon>
        <taxon>Pseudomonadota</taxon>
        <taxon>Alphaproteobacteria</taxon>
        <taxon>Hyphomicrobiales</taxon>
        <taxon>Rhizobiaceae</taxon>
        <taxon>Rhizobium/Agrobacterium group</taxon>
        <taxon>Rhizobium</taxon>
    </lineage>
</organism>
<sequence>MVVEAILHVGIQIRDIVLAMASILREPSAPGIFCLCLLALFGVVTAWFVISVNRKLKVLREATSLVRRYSPDEFNGNIGEIGDKIKALGGRDAEHLAETWSEFKETTFQAPSDAGNGVRNSIRPSVFFNLEEMGFSFGGWRFWPSLFVSIGLAATFLGLIAALQETGESLKAGADQTVVTRALTQLLTVASAKFIMSLSGLLSSIVLTVVLRWGTRQLDIAIRNLAHAVERRVSFVSLEDVAERQLQALLDQREERARLNRELIDAISDPLNKAIGASAEKVGDMVDNLAGSITSGLVAAMTTTSDRLDVSSQKLAGLAADISLAAQQFSSAAERTAAGLDGAANRLMVVSDNLERAGNGLANVVEPIVQAADKTAVATQNIADASVTMIESARNALDAEKEVVVVATESIRDQIRTFESRAAAYDGQLEKAFKSFAEEISRSIGEVENHSNNVHLQYADALATLQSVIENAKSFQPESERPSA</sequence>
<keyword evidence="2" id="KW-1133">Transmembrane helix</keyword>
<gene>
    <name evidence="3" type="ORF">EV132_111177</name>
</gene>
<accession>A0A4R3Q073</accession>
<keyword evidence="2" id="KW-0812">Transmembrane</keyword>
<evidence type="ECO:0000256" key="1">
    <source>
        <dbReference type="SAM" id="Coils"/>
    </source>
</evidence>
<evidence type="ECO:0000313" key="3">
    <source>
        <dbReference type="EMBL" id="TCU13744.1"/>
    </source>
</evidence>
<feature type="transmembrane region" description="Helical" evidence="2">
    <location>
        <begin position="29"/>
        <end position="50"/>
    </location>
</feature>
<keyword evidence="1" id="KW-0175">Coiled coil</keyword>
<dbReference type="EMBL" id="SMBH01000011">
    <property type="protein sequence ID" value="TCU13744.1"/>
    <property type="molecule type" value="Genomic_DNA"/>
</dbReference>
<dbReference type="Proteomes" id="UP000294576">
    <property type="component" value="Unassembled WGS sequence"/>
</dbReference>
<reference evidence="3 4" key="1">
    <citation type="submission" date="2019-03" db="EMBL/GenBank/DDBJ databases">
        <title>Genomic Encyclopedia of Type Strains, Phase IV (KMG-V): Genome sequencing to study the core and pangenomes of soil and plant-associated prokaryotes.</title>
        <authorList>
            <person name="Whitman W."/>
        </authorList>
    </citation>
    <scope>NUCLEOTIDE SEQUENCE [LARGE SCALE GENOMIC DNA]</scope>
    <source>
        <strain evidence="3 4">Hc14</strain>
    </source>
</reference>
<keyword evidence="2" id="KW-0472">Membrane</keyword>
<evidence type="ECO:0000256" key="2">
    <source>
        <dbReference type="SAM" id="Phobius"/>
    </source>
</evidence>
<comment type="caution">
    <text evidence="3">The sequence shown here is derived from an EMBL/GenBank/DDBJ whole genome shotgun (WGS) entry which is preliminary data.</text>
</comment>
<evidence type="ECO:0000313" key="4">
    <source>
        <dbReference type="Proteomes" id="UP000294576"/>
    </source>
</evidence>
<feature type="transmembrane region" description="Helical" evidence="2">
    <location>
        <begin position="142"/>
        <end position="163"/>
    </location>
</feature>
<feature type="coiled-coil region" evidence="1">
    <location>
        <begin position="242"/>
        <end position="269"/>
    </location>
</feature>
<dbReference type="AlphaFoldDB" id="A0A4R3Q073"/>
<feature type="transmembrane region" description="Helical" evidence="2">
    <location>
        <begin position="194"/>
        <end position="214"/>
    </location>
</feature>
<name>A0A4R3Q073_RHISU</name>